<reference evidence="2" key="1">
    <citation type="journal article" date="2023" name="Nat. Plants">
        <title>Single-cell RNA sequencing provides a high-resolution roadmap for understanding the multicellular compartmentation of specialized metabolism.</title>
        <authorList>
            <person name="Sun S."/>
            <person name="Shen X."/>
            <person name="Li Y."/>
            <person name="Li Y."/>
            <person name="Wang S."/>
            <person name="Li R."/>
            <person name="Zhang H."/>
            <person name="Shen G."/>
            <person name="Guo B."/>
            <person name="Wei J."/>
            <person name="Xu J."/>
            <person name="St-Pierre B."/>
            <person name="Chen S."/>
            <person name="Sun C."/>
        </authorList>
    </citation>
    <scope>NUCLEOTIDE SEQUENCE [LARGE SCALE GENOMIC DNA]</scope>
</reference>
<name>A0ACC0A2U0_CATRO</name>
<comment type="caution">
    <text evidence="1">The sequence shown here is derived from an EMBL/GenBank/DDBJ whole genome shotgun (WGS) entry which is preliminary data.</text>
</comment>
<protein>
    <submittedName>
        <fullName evidence="1">Uncharacterized protein</fullName>
    </submittedName>
</protein>
<accession>A0ACC0A2U0</accession>
<gene>
    <name evidence="1" type="ORF">M9H77_31023</name>
</gene>
<evidence type="ECO:0000313" key="2">
    <source>
        <dbReference type="Proteomes" id="UP001060085"/>
    </source>
</evidence>
<dbReference type="EMBL" id="CM044707">
    <property type="protein sequence ID" value="KAI5653836.1"/>
    <property type="molecule type" value="Genomic_DNA"/>
</dbReference>
<evidence type="ECO:0000313" key="1">
    <source>
        <dbReference type="EMBL" id="KAI5653836.1"/>
    </source>
</evidence>
<organism evidence="1 2">
    <name type="scientific">Catharanthus roseus</name>
    <name type="common">Madagascar periwinkle</name>
    <name type="synonym">Vinca rosea</name>
    <dbReference type="NCBI Taxonomy" id="4058"/>
    <lineage>
        <taxon>Eukaryota</taxon>
        <taxon>Viridiplantae</taxon>
        <taxon>Streptophyta</taxon>
        <taxon>Embryophyta</taxon>
        <taxon>Tracheophyta</taxon>
        <taxon>Spermatophyta</taxon>
        <taxon>Magnoliopsida</taxon>
        <taxon>eudicotyledons</taxon>
        <taxon>Gunneridae</taxon>
        <taxon>Pentapetalae</taxon>
        <taxon>asterids</taxon>
        <taxon>lamiids</taxon>
        <taxon>Gentianales</taxon>
        <taxon>Apocynaceae</taxon>
        <taxon>Rauvolfioideae</taxon>
        <taxon>Vinceae</taxon>
        <taxon>Catharanthinae</taxon>
        <taxon>Catharanthus</taxon>
    </lineage>
</organism>
<dbReference type="Proteomes" id="UP001060085">
    <property type="component" value="Linkage Group LG07"/>
</dbReference>
<keyword evidence="2" id="KW-1185">Reference proteome</keyword>
<sequence>MEEVPTQVYPGPLVPDVLTRQHGHRSALIWSGDHETCFTNLQCRHFDRSLFQCYSTASCRLVVVHGSFRGCTTDIGALVIVQFVWLPYHDRGLVPSDLWPAESYSLYILDACDARLDLHRIQLKGNDHTYWGTQHASHVEVWHQGRLRVRDVPVLATEVLSYPNDEYIRWNRGIIRVYIGNLANRDTCSVGYQPARVDRQMMAIIRRYMVSIGGALGCTPSQHDIQQTFPIQLSRRRPCEPIPDQSAHGVKRDTRRQPGRGAGGGRPPVPHFPSRHGHADVGHVEVERGEGSAEVERGEGSGGGHPPIDPFDSPNLDTPSFSLGLMPPSQSLPGGSGTLRAPPPLSLGFALFRSPHHTSLGFSSFPAPPPRA</sequence>
<proteinExistence type="predicted"/>